<keyword evidence="3" id="KW-0472">Membrane</keyword>
<dbReference type="PANTHER" id="PTHR24028">
    <property type="entry name" value="CADHERIN-87A"/>
    <property type="match status" value="1"/>
</dbReference>
<dbReference type="SUPFAM" id="SSF49313">
    <property type="entry name" value="Cadherin-like"/>
    <property type="match status" value="2"/>
</dbReference>
<proteinExistence type="predicted"/>
<dbReference type="PANTHER" id="PTHR24028:SF328">
    <property type="entry name" value="CADHERIN-3"/>
    <property type="match status" value="1"/>
</dbReference>
<keyword evidence="4" id="KW-0325">Glycoprotein</keyword>
<dbReference type="EMBL" id="JARBDR010000214">
    <property type="protein sequence ID" value="KAJ8318250.1"/>
    <property type="molecule type" value="Genomic_DNA"/>
</dbReference>
<evidence type="ECO:0000256" key="5">
    <source>
        <dbReference type="PROSITE-ProRule" id="PRU00043"/>
    </source>
</evidence>
<organism evidence="7 8">
    <name type="scientific">Tegillarca granosa</name>
    <name type="common">Malaysian cockle</name>
    <name type="synonym">Anadara granosa</name>
    <dbReference type="NCBI Taxonomy" id="220873"/>
    <lineage>
        <taxon>Eukaryota</taxon>
        <taxon>Metazoa</taxon>
        <taxon>Spiralia</taxon>
        <taxon>Lophotrochozoa</taxon>
        <taxon>Mollusca</taxon>
        <taxon>Bivalvia</taxon>
        <taxon>Autobranchia</taxon>
        <taxon>Pteriomorphia</taxon>
        <taxon>Arcoida</taxon>
        <taxon>Arcoidea</taxon>
        <taxon>Arcidae</taxon>
        <taxon>Tegillarca</taxon>
    </lineage>
</organism>
<evidence type="ECO:0000256" key="4">
    <source>
        <dbReference type="ARBA" id="ARBA00023180"/>
    </source>
</evidence>
<dbReference type="Proteomes" id="UP001217089">
    <property type="component" value="Unassembled WGS sequence"/>
</dbReference>
<name>A0ABQ9FPS0_TEGGR</name>
<dbReference type="Gene3D" id="2.60.40.60">
    <property type="entry name" value="Cadherins"/>
    <property type="match status" value="2"/>
</dbReference>
<sequence>MTLKSLDFESQSVYIISVIATDLGSPPLSSTVNVTINVIDEFDKKIQFSNNVYLANFATEKPVSSFIMQVSTGLNGVVYGFTDGNENNNFKINSTTGVIESNKVFYTTNTFLLSTKAQFLGHPNVSTSSKIN</sequence>
<comment type="caution">
    <text evidence="7">The sequence shown here is derived from an EMBL/GenBank/DDBJ whole genome shotgun (WGS) entry which is preliminary data.</text>
</comment>
<reference evidence="7 8" key="1">
    <citation type="submission" date="2022-12" db="EMBL/GenBank/DDBJ databases">
        <title>Chromosome-level genome of Tegillarca granosa.</title>
        <authorList>
            <person name="Kim J."/>
        </authorList>
    </citation>
    <scope>NUCLEOTIDE SEQUENCE [LARGE SCALE GENOMIC DNA]</scope>
    <source>
        <strain evidence="7">Teg-2019</strain>
        <tissue evidence="7">Adductor muscle</tissue>
    </source>
</reference>
<keyword evidence="2" id="KW-0812">Transmembrane</keyword>
<accession>A0ABQ9FPS0</accession>
<evidence type="ECO:0000256" key="2">
    <source>
        <dbReference type="ARBA" id="ARBA00022692"/>
    </source>
</evidence>
<keyword evidence="3" id="KW-1133">Transmembrane helix</keyword>
<evidence type="ECO:0000256" key="3">
    <source>
        <dbReference type="ARBA" id="ARBA00022989"/>
    </source>
</evidence>
<dbReference type="InterPro" id="IPR015919">
    <property type="entry name" value="Cadherin-like_sf"/>
</dbReference>
<dbReference type="InterPro" id="IPR002126">
    <property type="entry name" value="Cadherin-like_dom"/>
</dbReference>
<dbReference type="PROSITE" id="PS50268">
    <property type="entry name" value="CADHERIN_2"/>
    <property type="match status" value="1"/>
</dbReference>
<comment type="subcellular location">
    <subcellularLocation>
        <location evidence="1">Membrane</location>
        <topology evidence="1">Single-pass membrane protein</topology>
    </subcellularLocation>
</comment>
<feature type="domain" description="Cadherin" evidence="6">
    <location>
        <begin position="2"/>
        <end position="48"/>
    </location>
</feature>
<gene>
    <name evidence="7" type="ORF">KUTeg_003341</name>
</gene>
<dbReference type="CDD" id="cd11304">
    <property type="entry name" value="Cadherin_repeat"/>
    <property type="match status" value="2"/>
</dbReference>
<evidence type="ECO:0000313" key="8">
    <source>
        <dbReference type="Proteomes" id="UP001217089"/>
    </source>
</evidence>
<dbReference type="Pfam" id="PF00028">
    <property type="entry name" value="Cadherin"/>
    <property type="match status" value="1"/>
</dbReference>
<evidence type="ECO:0000313" key="7">
    <source>
        <dbReference type="EMBL" id="KAJ8318250.1"/>
    </source>
</evidence>
<protein>
    <recommendedName>
        <fullName evidence="6">Cadherin domain-containing protein</fullName>
    </recommendedName>
</protein>
<keyword evidence="8" id="KW-1185">Reference proteome</keyword>
<dbReference type="InterPro" id="IPR050174">
    <property type="entry name" value="Protocadherin/Cadherin-CA"/>
</dbReference>
<evidence type="ECO:0000256" key="1">
    <source>
        <dbReference type="ARBA" id="ARBA00004167"/>
    </source>
</evidence>
<evidence type="ECO:0000259" key="6">
    <source>
        <dbReference type="PROSITE" id="PS50268"/>
    </source>
</evidence>
<keyword evidence="5" id="KW-0106">Calcium</keyword>